<dbReference type="Proteomes" id="UP000618240">
    <property type="component" value="Unassembled WGS sequence"/>
</dbReference>
<proteinExistence type="predicted"/>
<keyword evidence="2" id="KW-1185">Reference proteome</keyword>
<sequence>MKKLLFIFIGFYSFSLYGQNNDNDNVIVHPPLGQGDINNQPEQDKIYSKVDKKITFNAKNLSYSFDYSIIDPNHKPSENTFVVSFVSEVHKKISNLKIETGKNQDIIAGLKSMLLHKNFYPATVNGMFVRSYCKLKFIFDYDNNSMEIIVL</sequence>
<dbReference type="EMBL" id="JAERSE020000002">
    <property type="protein sequence ID" value="MCA6066930.1"/>
    <property type="molecule type" value="Genomic_DNA"/>
</dbReference>
<protein>
    <recommendedName>
        <fullName evidence="3">TonB C-terminal domain-containing protein</fullName>
    </recommendedName>
</protein>
<evidence type="ECO:0000313" key="2">
    <source>
        <dbReference type="Proteomes" id="UP000618240"/>
    </source>
</evidence>
<evidence type="ECO:0000313" key="1">
    <source>
        <dbReference type="EMBL" id="MCA6066930.1"/>
    </source>
</evidence>
<gene>
    <name evidence="1" type="ORF">JI747_007060</name>
</gene>
<evidence type="ECO:0008006" key="3">
    <source>
        <dbReference type="Google" id="ProtNLM"/>
    </source>
</evidence>
<reference evidence="1 2" key="1">
    <citation type="submission" date="2021-09" db="EMBL/GenBank/DDBJ databases">
        <title>Genome sequencing and assembly of Chryseobacterium sp. RG1.</title>
        <authorList>
            <person name="Chhetri G."/>
        </authorList>
    </citation>
    <scope>NUCLEOTIDE SEQUENCE [LARGE SCALE GENOMIC DNA]</scope>
    <source>
        <strain evidence="1 2">RG1</strain>
    </source>
</reference>
<comment type="caution">
    <text evidence="1">The sequence shown here is derived from an EMBL/GenBank/DDBJ whole genome shotgun (WGS) entry which is preliminary data.</text>
</comment>
<accession>A0ABS8A218</accession>
<name>A0ABS8A218_9FLAO</name>
<organism evidence="1 2">
    <name type="scientific">Chryseobacterium tagetis</name>
    <dbReference type="NCBI Taxonomy" id="2801334"/>
    <lineage>
        <taxon>Bacteria</taxon>
        <taxon>Pseudomonadati</taxon>
        <taxon>Bacteroidota</taxon>
        <taxon>Flavobacteriia</taxon>
        <taxon>Flavobacteriales</taxon>
        <taxon>Weeksellaceae</taxon>
        <taxon>Chryseobacterium group</taxon>
        <taxon>Chryseobacterium</taxon>
    </lineage>
</organism>
<dbReference type="RefSeq" id="WP_225687238.1">
    <property type="nucleotide sequence ID" value="NZ_JAERSE020000002.1"/>
</dbReference>